<evidence type="ECO:0000313" key="1">
    <source>
        <dbReference type="EMBL" id="EAU84575.2"/>
    </source>
</evidence>
<dbReference type="GeneID" id="6013512"/>
<dbReference type="PANTHER" id="PTHR47098:SF2">
    <property type="entry name" value="PROTEIN MAK32"/>
    <property type="match status" value="1"/>
</dbReference>
<evidence type="ECO:0000313" key="2">
    <source>
        <dbReference type="Proteomes" id="UP000001861"/>
    </source>
</evidence>
<dbReference type="STRING" id="240176.A8NWQ6"/>
<gene>
    <name evidence="1" type="ORF">CC1G_00094</name>
</gene>
<dbReference type="OMA" id="VIKSWNT"/>
<dbReference type="VEuPathDB" id="FungiDB:CC1G_00094"/>
<dbReference type="HOGENOM" id="CLU_032834_1_0_1"/>
<dbReference type="EMBL" id="AACS02000005">
    <property type="protein sequence ID" value="EAU84575.2"/>
    <property type="molecule type" value="Genomic_DNA"/>
</dbReference>
<protein>
    <recommendedName>
        <fullName evidence="3">Carbohydrate kinase PfkB domain-containing protein</fullName>
    </recommendedName>
</protein>
<dbReference type="AlphaFoldDB" id="A8NWQ6"/>
<dbReference type="SUPFAM" id="SSF53613">
    <property type="entry name" value="Ribokinase-like"/>
    <property type="match status" value="1"/>
</dbReference>
<dbReference type="Gene3D" id="3.40.1190.20">
    <property type="match status" value="1"/>
</dbReference>
<dbReference type="KEGG" id="cci:CC1G_00094"/>
<dbReference type="InterPro" id="IPR029056">
    <property type="entry name" value="Ribokinase-like"/>
</dbReference>
<dbReference type="Proteomes" id="UP000001861">
    <property type="component" value="Unassembled WGS sequence"/>
</dbReference>
<name>A8NWQ6_COPC7</name>
<dbReference type="PANTHER" id="PTHR47098">
    <property type="entry name" value="PROTEIN MAK32"/>
    <property type="match status" value="1"/>
</dbReference>
<comment type="caution">
    <text evidence="1">The sequence shown here is derived from an EMBL/GenBank/DDBJ whole genome shotgun (WGS) entry which is preliminary data.</text>
</comment>
<accession>A8NWQ6</accession>
<dbReference type="FunCoup" id="A8NWQ6">
    <property type="interactions" value="1"/>
</dbReference>
<dbReference type="eggNOG" id="ENOG502QTK3">
    <property type="taxonomic scope" value="Eukaryota"/>
</dbReference>
<keyword evidence="2" id="KW-1185">Reference proteome</keyword>
<sequence>MTSTTTPHFVTLGMFIIDDFSFADEHGNPTGKVVDPQASFILLSLGHVPYLEHNFRLAEEELMQRSGREYAIYEYLFASHDHGKGRLHPNNIRMIIDKGRDFPLEIEQKLLQYGKEMWSFRDQPNALTTRALNSYLGEHRNFQYTTPRIRITPRDLEPLGIVKPRTLHFICSPTRAATIISEVKMVKGWEPITIYEPIPVSLHPNAEEALSLLSMASTQTRATIERAADSFLDFGIGKENSGFIIIRSGALGAYVKSRSQEGKWIDAYWGDEDRERVVDVTGERRLLRLLAIEDETGSNVTSGAGNSFLGGLAAGILFSEGDVVEGKCRSICKTCNEES</sequence>
<evidence type="ECO:0008006" key="3">
    <source>
        <dbReference type="Google" id="ProtNLM"/>
    </source>
</evidence>
<organism evidence="1 2">
    <name type="scientific">Coprinopsis cinerea (strain Okayama-7 / 130 / ATCC MYA-4618 / FGSC 9003)</name>
    <name type="common">Inky cap fungus</name>
    <name type="synonym">Hormographiella aspergillata</name>
    <dbReference type="NCBI Taxonomy" id="240176"/>
    <lineage>
        <taxon>Eukaryota</taxon>
        <taxon>Fungi</taxon>
        <taxon>Dikarya</taxon>
        <taxon>Basidiomycota</taxon>
        <taxon>Agaricomycotina</taxon>
        <taxon>Agaricomycetes</taxon>
        <taxon>Agaricomycetidae</taxon>
        <taxon>Agaricales</taxon>
        <taxon>Agaricineae</taxon>
        <taxon>Psathyrellaceae</taxon>
        <taxon>Coprinopsis</taxon>
    </lineage>
</organism>
<dbReference type="OrthoDB" id="497927at2759"/>
<dbReference type="RefSeq" id="XP_001836958.2">
    <property type="nucleotide sequence ID" value="XM_001836906.2"/>
</dbReference>
<reference evidence="1 2" key="1">
    <citation type="journal article" date="2010" name="Proc. Natl. Acad. Sci. U.S.A.">
        <title>Insights into evolution of multicellular fungi from the assembled chromosomes of the mushroom Coprinopsis cinerea (Coprinus cinereus).</title>
        <authorList>
            <person name="Stajich J.E."/>
            <person name="Wilke S.K."/>
            <person name="Ahren D."/>
            <person name="Au C.H."/>
            <person name="Birren B.W."/>
            <person name="Borodovsky M."/>
            <person name="Burns C."/>
            <person name="Canback B."/>
            <person name="Casselton L.A."/>
            <person name="Cheng C.K."/>
            <person name="Deng J."/>
            <person name="Dietrich F.S."/>
            <person name="Fargo D.C."/>
            <person name="Farman M.L."/>
            <person name="Gathman A.C."/>
            <person name="Goldberg J."/>
            <person name="Guigo R."/>
            <person name="Hoegger P.J."/>
            <person name="Hooker J.B."/>
            <person name="Huggins A."/>
            <person name="James T.Y."/>
            <person name="Kamada T."/>
            <person name="Kilaru S."/>
            <person name="Kodira C."/>
            <person name="Kues U."/>
            <person name="Kupfer D."/>
            <person name="Kwan H.S."/>
            <person name="Lomsadze A."/>
            <person name="Li W."/>
            <person name="Lilly W.W."/>
            <person name="Ma L.J."/>
            <person name="Mackey A.J."/>
            <person name="Manning G."/>
            <person name="Martin F."/>
            <person name="Muraguchi H."/>
            <person name="Natvig D.O."/>
            <person name="Palmerini H."/>
            <person name="Ramesh M.A."/>
            <person name="Rehmeyer C.J."/>
            <person name="Roe B.A."/>
            <person name="Shenoy N."/>
            <person name="Stanke M."/>
            <person name="Ter-Hovhannisyan V."/>
            <person name="Tunlid A."/>
            <person name="Velagapudi R."/>
            <person name="Vision T.J."/>
            <person name="Zeng Q."/>
            <person name="Zolan M.E."/>
            <person name="Pukkila P.J."/>
        </authorList>
    </citation>
    <scope>NUCLEOTIDE SEQUENCE [LARGE SCALE GENOMIC DNA]</scope>
    <source>
        <strain evidence="2">Okayama-7 / 130 / ATCC MYA-4618 / FGSC 9003</strain>
    </source>
</reference>
<proteinExistence type="predicted"/>
<dbReference type="InParanoid" id="A8NWQ6"/>